<sequence length="362" mass="41846">MIASYDERTIDDIMLLAWSRTNGRDVEYMFVSQLPQLLDTIKSMAGINQPLITKEETNLLTTMIRDNPSLKLYKRELPQFLARLTRKGSLKELFESKVDRKTRFNSNTISEKWELPNVLGDLPNLFGGRNRSTKLERNSLNDTNTRDYHQDTYISPPNSSPYKNGTISNQFGYEYDSYNKNDTYAKNDKFGEKYKYNDKGGSAPLSSGFDPVYGSTIRKLEAQCEQYQKSYKALEQLCEEYQQELYKRGSNPRLSPSRISQVILYLPSGVVAPIRNSLAASFKYGTSRTATVTSIVTLIVISTLVVNVFKIIVYATVLLLHTNVDPTTYIYDTYDAVPLRPVWWKEVEWLEYWVYTLQEWMQ</sequence>
<organism evidence="1 2">
    <name type="scientific">Naganishia cerealis</name>
    <dbReference type="NCBI Taxonomy" id="610337"/>
    <lineage>
        <taxon>Eukaryota</taxon>
        <taxon>Fungi</taxon>
        <taxon>Dikarya</taxon>
        <taxon>Basidiomycota</taxon>
        <taxon>Agaricomycotina</taxon>
        <taxon>Tremellomycetes</taxon>
        <taxon>Filobasidiales</taxon>
        <taxon>Filobasidiaceae</taxon>
        <taxon>Naganishia</taxon>
    </lineage>
</organism>
<proteinExistence type="predicted"/>
<reference evidence="1" key="1">
    <citation type="submission" date="2023-04" db="EMBL/GenBank/DDBJ databases">
        <title>Draft Genome sequencing of Naganishia species isolated from polar environments using Oxford Nanopore Technology.</title>
        <authorList>
            <person name="Leo P."/>
            <person name="Venkateswaran K."/>
        </authorList>
    </citation>
    <scope>NUCLEOTIDE SEQUENCE</scope>
    <source>
        <strain evidence="1">MNA-CCFEE 5261</strain>
    </source>
</reference>
<dbReference type="EMBL" id="JASBWR010000030">
    <property type="protein sequence ID" value="KAJ9106460.1"/>
    <property type="molecule type" value="Genomic_DNA"/>
</dbReference>
<evidence type="ECO:0000313" key="1">
    <source>
        <dbReference type="EMBL" id="KAJ9106460.1"/>
    </source>
</evidence>
<dbReference type="Proteomes" id="UP001241377">
    <property type="component" value="Unassembled WGS sequence"/>
</dbReference>
<protein>
    <submittedName>
        <fullName evidence="1">Uncharacterized protein</fullName>
    </submittedName>
</protein>
<comment type="caution">
    <text evidence="1">The sequence shown here is derived from an EMBL/GenBank/DDBJ whole genome shotgun (WGS) entry which is preliminary data.</text>
</comment>
<evidence type="ECO:0000313" key="2">
    <source>
        <dbReference type="Proteomes" id="UP001241377"/>
    </source>
</evidence>
<gene>
    <name evidence="1" type="ORF">QFC19_003190</name>
</gene>
<accession>A0ACC2W557</accession>
<keyword evidence="2" id="KW-1185">Reference proteome</keyword>
<name>A0ACC2W557_9TREE</name>